<dbReference type="PANTHER" id="PTHR14359:SF6">
    <property type="entry name" value="PHOSPHOPANTOTHENOYLCYSTEINE DECARBOXYLASE"/>
    <property type="match status" value="1"/>
</dbReference>
<comment type="function">
    <text evidence="3">Catalyzes two sequential steps in the biosynthesis of coenzyme A. In the first step cysteine is conjugated to 4'-phosphopantothenate to form 4-phosphopantothenoylcysteine. In the second step the latter compound is decarboxylated to form 4'-phosphopantotheine.</text>
</comment>
<dbReference type="EC" id="4.1.1.36" evidence="3"/>
<keyword evidence="3" id="KW-0288">FMN</keyword>
<comment type="catalytic activity">
    <reaction evidence="3">
        <text>N-[(R)-4-phosphopantothenoyl]-L-cysteine + H(+) = (R)-4'-phosphopantetheine + CO2</text>
        <dbReference type="Rhea" id="RHEA:16793"/>
        <dbReference type="ChEBI" id="CHEBI:15378"/>
        <dbReference type="ChEBI" id="CHEBI:16526"/>
        <dbReference type="ChEBI" id="CHEBI:59458"/>
        <dbReference type="ChEBI" id="CHEBI:61723"/>
        <dbReference type="EC" id="4.1.1.36"/>
    </reaction>
</comment>
<evidence type="ECO:0000259" key="5">
    <source>
        <dbReference type="Pfam" id="PF02441"/>
    </source>
</evidence>
<dbReference type="GO" id="GO:0015941">
    <property type="term" value="P:pantothenate catabolic process"/>
    <property type="evidence" value="ECO:0007669"/>
    <property type="project" value="InterPro"/>
</dbReference>
<dbReference type="InterPro" id="IPR007085">
    <property type="entry name" value="DNA/pantothenate-metab_flavo_C"/>
</dbReference>
<keyword evidence="3" id="KW-0460">Magnesium</keyword>
<comment type="caution">
    <text evidence="7">The sequence shown here is derived from an EMBL/GenBank/DDBJ whole genome shotgun (WGS) entry which is preliminary data.</text>
</comment>
<dbReference type="GO" id="GO:0015937">
    <property type="term" value="P:coenzyme A biosynthetic process"/>
    <property type="evidence" value="ECO:0007669"/>
    <property type="project" value="UniProtKB-UniRule"/>
</dbReference>
<keyword evidence="3" id="KW-0511">Multifunctional enzyme</keyword>
<dbReference type="GO" id="GO:0004633">
    <property type="term" value="F:phosphopantothenoylcysteine decarboxylase activity"/>
    <property type="evidence" value="ECO:0007669"/>
    <property type="project" value="UniProtKB-UniRule"/>
</dbReference>
<dbReference type="InterPro" id="IPR005252">
    <property type="entry name" value="CoaBC"/>
</dbReference>
<feature type="domain" description="Flavoprotein" evidence="5">
    <location>
        <begin position="1"/>
        <end position="139"/>
    </location>
</feature>
<feature type="region of interest" description="Disordered" evidence="4">
    <location>
        <begin position="169"/>
        <end position="190"/>
    </location>
</feature>
<feature type="binding site" evidence="3">
    <location>
        <position position="315"/>
    </location>
    <ligand>
        <name>CTP</name>
        <dbReference type="ChEBI" id="CHEBI:37563"/>
    </ligand>
</feature>
<dbReference type="Gene3D" id="3.40.50.10300">
    <property type="entry name" value="CoaB-like"/>
    <property type="match status" value="1"/>
</dbReference>
<feature type="binding site" evidence="3">
    <location>
        <begin position="333"/>
        <end position="336"/>
    </location>
    <ligand>
        <name>CTP</name>
        <dbReference type="ChEBI" id="CHEBI:37563"/>
    </ligand>
</feature>
<dbReference type="PANTHER" id="PTHR14359">
    <property type="entry name" value="HOMO-OLIGOMERIC FLAVIN CONTAINING CYS DECARBOXYLASE FAMILY"/>
    <property type="match status" value="1"/>
</dbReference>
<proteinExistence type="inferred from homology"/>
<dbReference type="InterPro" id="IPR036551">
    <property type="entry name" value="Flavin_trans-like"/>
</dbReference>
<organism evidence="7 8">
    <name type="scientific">Candidatus Carbonibacillus altaicus</name>
    <dbReference type="NCBI Taxonomy" id="2163959"/>
    <lineage>
        <taxon>Bacteria</taxon>
        <taxon>Bacillati</taxon>
        <taxon>Bacillota</taxon>
        <taxon>Bacilli</taxon>
        <taxon>Bacillales</taxon>
        <taxon>Candidatus Carbonibacillus</taxon>
    </lineage>
</organism>
<feature type="binding site" evidence="3">
    <location>
        <position position="366"/>
    </location>
    <ligand>
        <name>CTP</name>
        <dbReference type="ChEBI" id="CHEBI:37563"/>
    </ligand>
</feature>
<name>A0A2R6Y127_9BACL</name>
<feature type="region of interest" description="Phosphopantothenoylcysteine decarboxylase" evidence="3">
    <location>
        <begin position="1"/>
        <end position="215"/>
    </location>
</feature>
<feature type="binding site" evidence="3">
    <location>
        <position position="352"/>
    </location>
    <ligand>
        <name>CTP</name>
        <dbReference type="ChEBI" id="CHEBI:37563"/>
    </ligand>
</feature>
<evidence type="ECO:0000256" key="1">
    <source>
        <dbReference type="ARBA" id="ARBA00022793"/>
    </source>
</evidence>
<feature type="active site" description="Proton donor" evidence="3">
    <location>
        <position position="120"/>
    </location>
</feature>
<feature type="binding site" evidence="3">
    <location>
        <position position="370"/>
    </location>
    <ligand>
        <name>CTP</name>
        <dbReference type="ChEBI" id="CHEBI:37563"/>
    </ligand>
</feature>
<dbReference type="GO" id="GO:0010181">
    <property type="term" value="F:FMN binding"/>
    <property type="evidence" value="ECO:0007669"/>
    <property type="project" value="UniProtKB-UniRule"/>
</dbReference>
<dbReference type="GO" id="GO:0004632">
    <property type="term" value="F:phosphopantothenate--cysteine ligase activity"/>
    <property type="evidence" value="ECO:0007669"/>
    <property type="project" value="UniProtKB-UniRule"/>
</dbReference>
<dbReference type="Pfam" id="PF02441">
    <property type="entry name" value="Flavoprotein"/>
    <property type="match status" value="1"/>
</dbReference>
<dbReference type="UniPathway" id="UPA00241">
    <property type="reaction ID" value="UER00353"/>
</dbReference>
<comment type="catalytic activity">
    <reaction evidence="3">
        <text>(R)-4'-phosphopantothenate + L-cysteine + CTP = N-[(R)-4-phosphopantothenoyl]-L-cysteine + CMP + diphosphate + H(+)</text>
        <dbReference type="Rhea" id="RHEA:19397"/>
        <dbReference type="ChEBI" id="CHEBI:10986"/>
        <dbReference type="ChEBI" id="CHEBI:15378"/>
        <dbReference type="ChEBI" id="CHEBI:33019"/>
        <dbReference type="ChEBI" id="CHEBI:35235"/>
        <dbReference type="ChEBI" id="CHEBI:37563"/>
        <dbReference type="ChEBI" id="CHEBI:59458"/>
        <dbReference type="ChEBI" id="CHEBI:60377"/>
        <dbReference type="EC" id="6.3.2.5"/>
    </reaction>
</comment>
<evidence type="ECO:0000259" key="6">
    <source>
        <dbReference type="Pfam" id="PF04127"/>
    </source>
</evidence>
<feature type="domain" description="DNA/pantothenate metabolism flavoprotein C-terminal" evidence="6">
    <location>
        <begin position="212"/>
        <end position="421"/>
    </location>
</feature>
<keyword evidence="3" id="KW-0436">Ligase</keyword>
<sequence length="434" mass="47302">MTKGATAFVTPLTFQTMSRNRVYVDTFDEPNPSRIAHIEVADRADLVVVAPATANIIGKLASGISDDMLSTVLMATTAPVMLAPAMNVHMIEHPAVKQNMATLAAWGYYFLEPGSGLLACGYTGRGRMSEPEEIVQAIEAYFNGTLPLTSPNPDPALALRLKEQEVRPGKVSVGGGQRVQDEAEAHHQQGQNDVLNAENAQGFSRSQAALLGGKTVLITAGPTREPIDPVRYLTNRSSGKMGYALARAATELGARRVILVSGPVDLSPPEGVDVVRVERAEEMLSAVQGVFLEVDWFIGAAAVSDYQMKEVAGQKLKKTSAGETLTLELVRTPDILTWAGWHRRPGQLIVGFAAETEMMATYAQKKLVEKRSDIIVANDVSREDRGFHSEQNAVTVYYRDGKVEDFALMDKSVLADKLLRAFYDWHVNFESPLK</sequence>
<evidence type="ECO:0000256" key="2">
    <source>
        <dbReference type="ARBA" id="ARBA00023239"/>
    </source>
</evidence>
<dbReference type="HAMAP" id="MF_02225">
    <property type="entry name" value="CoaBC"/>
    <property type="match status" value="1"/>
</dbReference>
<keyword evidence="2 3" id="KW-0456">Lyase</keyword>
<feature type="binding site" evidence="3">
    <location>
        <position position="305"/>
    </location>
    <ligand>
        <name>CTP</name>
        <dbReference type="ChEBI" id="CHEBI:37563"/>
    </ligand>
</feature>
<dbReference type="GO" id="GO:0071513">
    <property type="term" value="C:phosphopantothenoylcysteine decarboxylase complex"/>
    <property type="evidence" value="ECO:0007669"/>
    <property type="project" value="TreeGrafter"/>
</dbReference>
<dbReference type="Pfam" id="PF04127">
    <property type="entry name" value="DFP"/>
    <property type="match status" value="1"/>
</dbReference>
<comment type="similarity">
    <text evidence="3">In the N-terminal section; belongs to the HFCD (homo-oligomeric flavin containing Cys decarboxylase) superfamily.</text>
</comment>
<accession>A0A2R6Y127</accession>
<dbReference type="Proteomes" id="UP000244338">
    <property type="component" value="Unassembled WGS sequence"/>
</dbReference>
<dbReference type="GO" id="GO:0046872">
    <property type="term" value="F:metal ion binding"/>
    <property type="evidence" value="ECO:0007669"/>
    <property type="project" value="UniProtKB-KW"/>
</dbReference>
<evidence type="ECO:0000313" key="8">
    <source>
        <dbReference type="Proteomes" id="UP000244338"/>
    </source>
</evidence>
<dbReference type="InterPro" id="IPR003382">
    <property type="entry name" value="Flavoprotein"/>
</dbReference>
<comment type="cofactor">
    <cofactor evidence="3">
        <name>Mg(2+)</name>
        <dbReference type="ChEBI" id="CHEBI:18420"/>
    </cofactor>
</comment>
<dbReference type="EMBL" id="PEBX01000030">
    <property type="protein sequence ID" value="PTQ56377.1"/>
    <property type="molecule type" value="Genomic_DNA"/>
</dbReference>
<comment type="cofactor">
    <cofactor evidence="3">
        <name>FMN</name>
        <dbReference type="ChEBI" id="CHEBI:58210"/>
    </cofactor>
    <text evidence="3">Binds 1 FMN per subunit.</text>
</comment>
<dbReference type="InterPro" id="IPR035929">
    <property type="entry name" value="CoaB-like_sf"/>
</dbReference>
<dbReference type="AlphaFoldDB" id="A0A2R6Y127"/>
<comment type="caution">
    <text evidence="3">Lacks conserved residue(s) required for the propagation of feature annotation.</text>
</comment>
<feature type="region of interest" description="Phosphopantothenate--cysteine ligase" evidence="3">
    <location>
        <begin position="216"/>
        <end position="434"/>
    </location>
</feature>
<dbReference type="EC" id="6.3.2.5" evidence="3"/>
<reference evidence="8" key="1">
    <citation type="journal article" date="2018" name="Sci. Rep.">
        <title>Lignite coal burning seam in the remote Altai Mountains harbors a hydrogen-driven thermophilic microbial community.</title>
        <authorList>
            <person name="Kadnikov V.V."/>
            <person name="Mardanov A.V."/>
            <person name="Ivasenko D.A."/>
            <person name="Antsiferov D.V."/>
            <person name="Beletsky A.V."/>
            <person name="Karnachuk O.V."/>
            <person name="Ravin N.V."/>
        </authorList>
    </citation>
    <scope>NUCLEOTIDE SEQUENCE [LARGE SCALE GENOMIC DNA]</scope>
</reference>
<keyword evidence="1 3" id="KW-0210">Decarboxylase</keyword>
<comment type="pathway">
    <text evidence="3">Cofactor biosynthesis; coenzyme A biosynthesis; CoA from (R)-pantothenate: step 3/5.</text>
</comment>
<evidence type="ECO:0000313" key="7">
    <source>
        <dbReference type="EMBL" id="PTQ56377.1"/>
    </source>
</evidence>
<gene>
    <name evidence="3" type="primary">coaBC</name>
    <name evidence="7" type="ORF">BSOLF_0266</name>
</gene>
<dbReference type="SUPFAM" id="SSF102645">
    <property type="entry name" value="CoaB-like"/>
    <property type="match status" value="1"/>
</dbReference>
<protein>
    <recommendedName>
        <fullName evidence="3">Coenzyme A biosynthesis bifunctional protein CoaBC</fullName>
    </recommendedName>
    <alternativeName>
        <fullName evidence="3">DNA/pantothenate metabolism flavoprotein</fullName>
    </alternativeName>
    <alternativeName>
        <fullName evidence="3">Phosphopantothenoylcysteine synthetase/decarboxylase</fullName>
        <shortName evidence="3">PPCS-PPCDC</shortName>
    </alternativeName>
    <domain>
        <recommendedName>
            <fullName evidence="3">Phosphopantothenoylcysteine decarboxylase</fullName>
            <shortName evidence="3">PPC decarboxylase</shortName>
            <shortName evidence="3">PPC-DC</shortName>
            <ecNumber evidence="3">4.1.1.36</ecNumber>
        </recommendedName>
        <alternativeName>
            <fullName evidence="3">CoaC</fullName>
        </alternativeName>
    </domain>
    <domain>
        <recommendedName>
            <fullName evidence="3">Phosphopantothenate--cysteine ligase</fullName>
            <ecNumber evidence="3">6.3.2.5</ecNumber>
        </recommendedName>
        <alternativeName>
            <fullName evidence="3">CoaB</fullName>
        </alternativeName>
        <alternativeName>
            <fullName evidence="3">Phosphopantothenoylcysteine synthetase</fullName>
            <shortName evidence="3">PPC synthetase</shortName>
            <shortName evidence="3">PPC-S</shortName>
        </alternativeName>
    </domain>
</protein>
<dbReference type="Gene3D" id="3.40.50.1950">
    <property type="entry name" value="Flavin prenyltransferase-like"/>
    <property type="match status" value="1"/>
</dbReference>
<dbReference type="SUPFAM" id="SSF52507">
    <property type="entry name" value="Homo-oligomeric flavin-containing Cys decarboxylases, HFCD"/>
    <property type="match status" value="1"/>
</dbReference>
<evidence type="ECO:0000256" key="4">
    <source>
        <dbReference type="SAM" id="MobiDB-lite"/>
    </source>
</evidence>
<keyword evidence="3" id="KW-0285">Flavoprotein</keyword>
<comment type="similarity">
    <text evidence="3">In the C-terminal section; belongs to the PPC synthetase family.</text>
</comment>
<keyword evidence="3" id="KW-0479">Metal-binding</keyword>
<comment type="pathway">
    <text evidence="3">Cofactor biosynthesis; coenzyme A biosynthesis; CoA from (R)-pantothenate: step 2/5.</text>
</comment>
<evidence type="ECO:0000256" key="3">
    <source>
        <dbReference type="HAMAP-Rule" id="MF_02225"/>
    </source>
</evidence>